<evidence type="ECO:0000313" key="2">
    <source>
        <dbReference type="EMBL" id="NQE34558.1"/>
    </source>
</evidence>
<dbReference type="EC" id="2.1.1.144" evidence="2"/>
<dbReference type="GO" id="GO:0030798">
    <property type="term" value="F:trans-aconitate 2-methyltransferase activity"/>
    <property type="evidence" value="ECO:0007669"/>
    <property type="project" value="UniProtKB-EC"/>
</dbReference>
<dbReference type="InterPro" id="IPR029063">
    <property type="entry name" value="SAM-dependent_MTases_sf"/>
</dbReference>
<gene>
    <name evidence="2" type="primary">tam_3</name>
    <name evidence="2" type="ORF">E5S67_02285</name>
</gene>
<accession>A0ABX2CY39</accession>
<organism evidence="2 3">
    <name type="scientific">Microcoleus asticus IPMA8</name>
    <dbReference type="NCBI Taxonomy" id="2563858"/>
    <lineage>
        <taxon>Bacteria</taxon>
        <taxon>Bacillati</taxon>
        <taxon>Cyanobacteriota</taxon>
        <taxon>Cyanophyceae</taxon>
        <taxon>Oscillatoriophycideae</taxon>
        <taxon>Oscillatoriales</taxon>
        <taxon>Microcoleaceae</taxon>
        <taxon>Microcoleus</taxon>
        <taxon>Microcoleus asticus</taxon>
    </lineage>
</organism>
<sequence>MLLFGGESLVELLAPQDGEKILDLGCGTGELTERIAQSRACVRGIDSSCSMIAAAQVNYPDINFSVADARIFQVEKPLDAVFSHEVLHWIKEPDAVINCVEQALKPGGRFVAEFNCEGHVGAIVGAHLSVALSKISSGQKPEALNPWYCPSIDEYTGLLKQHGFDVREAVVERQTRRLEGGWLGMVSLIERLFADEFLSRLSDRVRSQVINSVKERLPLALDRDGNYIADYRTIRVFAIKNSSR</sequence>
<dbReference type="PANTHER" id="PTHR43861">
    <property type="entry name" value="TRANS-ACONITATE 2-METHYLTRANSFERASE-RELATED"/>
    <property type="match status" value="1"/>
</dbReference>
<evidence type="ECO:0000259" key="1">
    <source>
        <dbReference type="Pfam" id="PF13847"/>
    </source>
</evidence>
<proteinExistence type="predicted"/>
<dbReference type="Proteomes" id="UP000702425">
    <property type="component" value="Unassembled WGS sequence"/>
</dbReference>
<dbReference type="GO" id="GO:0032259">
    <property type="term" value="P:methylation"/>
    <property type="evidence" value="ECO:0007669"/>
    <property type="project" value="UniProtKB-KW"/>
</dbReference>
<evidence type="ECO:0000313" key="3">
    <source>
        <dbReference type="Proteomes" id="UP000702425"/>
    </source>
</evidence>
<feature type="domain" description="Methyltransferase" evidence="1">
    <location>
        <begin position="17"/>
        <end position="114"/>
    </location>
</feature>
<dbReference type="Gene3D" id="3.40.50.150">
    <property type="entry name" value="Vaccinia Virus protein VP39"/>
    <property type="match status" value="1"/>
</dbReference>
<keyword evidence="3" id="KW-1185">Reference proteome</keyword>
<protein>
    <submittedName>
        <fullName evidence="2">Trans-aconitate 2-methyltransferase</fullName>
        <ecNumber evidence="2">2.1.1.144</ecNumber>
    </submittedName>
</protein>
<dbReference type="InterPro" id="IPR025714">
    <property type="entry name" value="Methyltranfer_dom"/>
</dbReference>
<comment type="caution">
    <text evidence="2">The sequence shown here is derived from an EMBL/GenBank/DDBJ whole genome shotgun (WGS) entry which is preliminary data.</text>
</comment>
<keyword evidence="2" id="KW-0489">Methyltransferase</keyword>
<name>A0ABX2CY39_9CYAN</name>
<reference evidence="2 3" key="1">
    <citation type="journal article" date="2020" name="Sci. Rep.">
        <title>A novel cyanobacterial geosmin producer, revising GeoA distribution and dispersion patterns in Bacteria.</title>
        <authorList>
            <person name="Churro C."/>
            <person name="Semedo-Aguiar A.P."/>
            <person name="Silva A.D."/>
            <person name="Pereira-Leal J.B."/>
            <person name="Leite R.B."/>
        </authorList>
    </citation>
    <scope>NUCLEOTIDE SEQUENCE [LARGE SCALE GENOMIC DNA]</scope>
    <source>
        <strain evidence="2 3">IPMA8</strain>
    </source>
</reference>
<dbReference type="Pfam" id="PF13847">
    <property type="entry name" value="Methyltransf_31"/>
    <property type="match status" value="1"/>
</dbReference>
<dbReference type="CDD" id="cd02440">
    <property type="entry name" value="AdoMet_MTases"/>
    <property type="match status" value="1"/>
</dbReference>
<dbReference type="SUPFAM" id="SSF53335">
    <property type="entry name" value="S-adenosyl-L-methionine-dependent methyltransferases"/>
    <property type="match status" value="1"/>
</dbReference>
<dbReference type="PANTHER" id="PTHR43861:SF1">
    <property type="entry name" value="TRANS-ACONITATE 2-METHYLTRANSFERASE"/>
    <property type="match status" value="1"/>
</dbReference>
<keyword evidence="2" id="KW-0808">Transferase</keyword>
<dbReference type="EMBL" id="SRRZ01000034">
    <property type="protein sequence ID" value="NQE34558.1"/>
    <property type="molecule type" value="Genomic_DNA"/>
</dbReference>